<dbReference type="OrthoDB" id="1417277at2759"/>
<organism evidence="2 3">
    <name type="scientific">Capsicum baccatum</name>
    <name type="common">Peruvian pepper</name>
    <dbReference type="NCBI Taxonomy" id="33114"/>
    <lineage>
        <taxon>Eukaryota</taxon>
        <taxon>Viridiplantae</taxon>
        <taxon>Streptophyta</taxon>
        <taxon>Embryophyta</taxon>
        <taxon>Tracheophyta</taxon>
        <taxon>Spermatophyta</taxon>
        <taxon>Magnoliopsida</taxon>
        <taxon>eudicotyledons</taxon>
        <taxon>Gunneridae</taxon>
        <taxon>Pentapetalae</taxon>
        <taxon>asterids</taxon>
        <taxon>lamiids</taxon>
        <taxon>Solanales</taxon>
        <taxon>Solanaceae</taxon>
        <taxon>Solanoideae</taxon>
        <taxon>Capsiceae</taxon>
        <taxon>Capsicum</taxon>
    </lineage>
</organism>
<dbReference type="EMBL" id="MLFT02000004">
    <property type="protein sequence ID" value="PHT49649.1"/>
    <property type="molecule type" value="Genomic_DNA"/>
</dbReference>
<protein>
    <submittedName>
        <fullName evidence="2">Uncharacterized protein</fullName>
    </submittedName>
</protein>
<evidence type="ECO:0000256" key="1">
    <source>
        <dbReference type="SAM" id="MobiDB-lite"/>
    </source>
</evidence>
<gene>
    <name evidence="2" type="ORF">CQW23_09396</name>
</gene>
<name>A0A2G2WWV4_CAPBA</name>
<dbReference type="AlphaFoldDB" id="A0A2G2WWV4"/>
<reference evidence="3" key="2">
    <citation type="journal article" date="2017" name="J. Anim. Genet.">
        <title>Multiple reference genome sequences of hot pepper reveal the massive evolution of plant disease resistance genes by retroduplication.</title>
        <authorList>
            <person name="Kim S."/>
            <person name="Park J."/>
            <person name="Yeom S.-I."/>
            <person name="Kim Y.-M."/>
            <person name="Seo E."/>
            <person name="Kim K.-T."/>
            <person name="Kim M.-S."/>
            <person name="Lee J.M."/>
            <person name="Cheong K."/>
            <person name="Shin H.-S."/>
            <person name="Kim S.-B."/>
            <person name="Han K."/>
            <person name="Lee J."/>
            <person name="Park M."/>
            <person name="Lee H.-A."/>
            <person name="Lee H.-Y."/>
            <person name="Lee Y."/>
            <person name="Oh S."/>
            <person name="Lee J.H."/>
            <person name="Choi E."/>
            <person name="Choi E."/>
            <person name="Lee S.E."/>
            <person name="Jeon J."/>
            <person name="Kim H."/>
            <person name="Choi G."/>
            <person name="Song H."/>
            <person name="Lee J."/>
            <person name="Lee S.-C."/>
            <person name="Kwon J.-K."/>
            <person name="Lee H.-Y."/>
            <person name="Koo N."/>
            <person name="Hong Y."/>
            <person name="Kim R.W."/>
            <person name="Kang W.-H."/>
            <person name="Huh J.H."/>
            <person name="Kang B.-C."/>
            <person name="Yang T.-J."/>
            <person name="Lee Y.-H."/>
            <person name="Bennetzen J.L."/>
            <person name="Choi D."/>
        </authorList>
    </citation>
    <scope>NUCLEOTIDE SEQUENCE [LARGE SCALE GENOMIC DNA]</scope>
    <source>
        <strain evidence="3">cv. PBC81</strain>
    </source>
</reference>
<evidence type="ECO:0000313" key="2">
    <source>
        <dbReference type="EMBL" id="PHT49649.1"/>
    </source>
</evidence>
<feature type="compositionally biased region" description="Pro residues" evidence="1">
    <location>
        <begin position="1"/>
        <end position="10"/>
    </location>
</feature>
<proteinExistence type="predicted"/>
<sequence>MIPLPPPPFPQRLKKKADDTPKKALEQMPGYAKFMKDLLTKKQPVSYEPVDNVHHCSAIATRSLVQKKADPANELLFRLNDEVVRFDVCKSMKQPKDMDVFSVADVYYEVEEELSVQKQCIVEPLSAALLKFERENVED</sequence>
<evidence type="ECO:0000313" key="3">
    <source>
        <dbReference type="Proteomes" id="UP000224567"/>
    </source>
</evidence>
<comment type="caution">
    <text evidence="2">The sequence shown here is derived from an EMBL/GenBank/DDBJ whole genome shotgun (WGS) entry which is preliminary data.</text>
</comment>
<accession>A0A2G2WWV4</accession>
<reference evidence="2 3" key="1">
    <citation type="journal article" date="2017" name="Genome Biol.">
        <title>New reference genome sequences of hot pepper reveal the massive evolution of plant disease-resistance genes by retroduplication.</title>
        <authorList>
            <person name="Kim S."/>
            <person name="Park J."/>
            <person name="Yeom S.I."/>
            <person name="Kim Y.M."/>
            <person name="Seo E."/>
            <person name="Kim K.T."/>
            <person name="Kim M.S."/>
            <person name="Lee J.M."/>
            <person name="Cheong K."/>
            <person name="Shin H.S."/>
            <person name="Kim S.B."/>
            <person name="Han K."/>
            <person name="Lee J."/>
            <person name="Park M."/>
            <person name="Lee H.A."/>
            <person name="Lee H.Y."/>
            <person name="Lee Y."/>
            <person name="Oh S."/>
            <person name="Lee J.H."/>
            <person name="Choi E."/>
            <person name="Choi E."/>
            <person name="Lee S.E."/>
            <person name="Jeon J."/>
            <person name="Kim H."/>
            <person name="Choi G."/>
            <person name="Song H."/>
            <person name="Lee J."/>
            <person name="Lee S.C."/>
            <person name="Kwon J.K."/>
            <person name="Lee H.Y."/>
            <person name="Koo N."/>
            <person name="Hong Y."/>
            <person name="Kim R.W."/>
            <person name="Kang W.H."/>
            <person name="Huh J.H."/>
            <person name="Kang B.C."/>
            <person name="Yang T.J."/>
            <person name="Lee Y.H."/>
            <person name="Bennetzen J.L."/>
            <person name="Choi D."/>
        </authorList>
    </citation>
    <scope>NUCLEOTIDE SEQUENCE [LARGE SCALE GENOMIC DNA]</scope>
    <source>
        <strain evidence="3">cv. PBC81</strain>
    </source>
</reference>
<feature type="region of interest" description="Disordered" evidence="1">
    <location>
        <begin position="1"/>
        <end position="22"/>
    </location>
</feature>
<keyword evidence="3" id="KW-1185">Reference proteome</keyword>
<dbReference type="Proteomes" id="UP000224567">
    <property type="component" value="Unassembled WGS sequence"/>
</dbReference>